<dbReference type="InterPro" id="IPR012338">
    <property type="entry name" value="Beta-lactam/transpept-like"/>
</dbReference>
<dbReference type="EMBL" id="JACHVS010000001">
    <property type="protein sequence ID" value="MBB2994384.1"/>
    <property type="molecule type" value="Genomic_DNA"/>
</dbReference>
<dbReference type="Pfam" id="PF00144">
    <property type="entry name" value="Beta-lactamase"/>
    <property type="match status" value="1"/>
</dbReference>
<dbReference type="SUPFAM" id="SSF56601">
    <property type="entry name" value="beta-lactamase/transpeptidase-like"/>
    <property type="match status" value="1"/>
</dbReference>
<dbReference type="AlphaFoldDB" id="A0A839QI17"/>
<comment type="caution">
    <text evidence="2">The sequence shown here is derived from an EMBL/GenBank/DDBJ whole genome shotgun (WGS) entry which is preliminary data.</text>
</comment>
<dbReference type="InterPro" id="IPR001466">
    <property type="entry name" value="Beta-lactam-related"/>
</dbReference>
<evidence type="ECO:0000259" key="1">
    <source>
        <dbReference type="Pfam" id="PF00144"/>
    </source>
</evidence>
<accession>A0A839QI17</accession>
<reference evidence="2 3" key="1">
    <citation type="submission" date="2020-08" db="EMBL/GenBank/DDBJ databases">
        <title>Sequencing the genomes of 1000 actinobacteria strains.</title>
        <authorList>
            <person name="Klenk H.-P."/>
        </authorList>
    </citation>
    <scope>NUCLEOTIDE SEQUENCE [LARGE SCALE GENOMIC DNA]</scope>
    <source>
        <strain evidence="2 3">DSM 22826</strain>
    </source>
</reference>
<evidence type="ECO:0000313" key="3">
    <source>
        <dbReference type="Proteomes" id="UP000523000"/>
    </source>
</evidence>
<dbReference type="Proteomes" id="UP000523000">
    <property type="component" value="Unassembled WGS sequence"/>
</dbReference>
<dbReference type="InterPro" id="IPR052907">
    <property type="entry name" value="Beta-lactamase/esterase"/>
</dbReference>
<feature type="domain" description="Beta-lactamase-related" evidence="1">
    <location>
        <begin position="34"/>
        <end position="373"/>
    </location>
</feature>
<dbReference type="PANTHER" id="PTHR43319">
    <property type="entry name" value="BETA-LACTAMASE-RELATED"/>
    <property type="match status" value="1"/>
</dbReference>
<organism evidence="2 3">
    <name type="scientific">Paeniglutamicibacter cryotolerans</name>
    <dbReference type="NCBI Taxonomy" id="670079"/>
    <lineage>
        <taxon>Bacteria</taxon>
        <taxon>Bacillati</taxon>
        <taxon>Actinomycetota</taxon>
        <taxon>Actinomycetes</taxon>
        <taxon>Micrococcales</taxon>
        <taxon>Micrococcaceae</taxon>
        <taxon>Paeniglutamicibacter</taxon>
    </lineage>
</organism>
<dbReference type="PANTHER" id="PTHR43319:SF3">
    <property type="entry name" value="BETA-LACTAMASE-RELATED DOMAIN-CONTAINING PROTEIN"/>
    <property type="match status" value="1"/>
</dbReference>
<protein>
    <submittedName>
        <fullName evidence="2">CubicO group peptidase (Beta-lactamase class C family)</fullName>
    </submittedName>
</protein>
<proteinExistence type="predicted"/>
<evidence type="ECO:0000313" key="2">
    <source>
        <dbReference type="EMBL" id="MBB2994384.1"/>
    </source>
</evidence>
<keyword evidence="3" id="KW-1185">Reference proteome</keyword>
<name>A0A839QI17_9MICC</name>
<gene>
    <name evidence="2" type="ORF">E9229_000575</name>
</gene>
<sequence>MSMQSNSSAEIIDPRFAPVADLLGSFAKQDPGYSAQLAVYHAGVPVLDLAVGPDCTLDSLTGVFSCSKGAGAMVMGLLVQDGVLDLEAPVALYWPEFAAAGKASITVAQLLSHQAGLLGVEGGFTPEELTDSRLAAAILAAAEPVWSPGSTHGYHALSMGVFMEELARRTTGESLQQIYARLIRIPHDIDFHLGLPEELEPRYTNVLAPLQGPPAPFMDPFSLLGLSVNSTAGFEGPEGPGYDFLQIPNVRAVRAGGISSLGGVASARGLARLYAAASTGIQGPDGSIAPPILTAATQAALSSERVFGADRCVGTETAFGIVFMKPTPSNDFGSWRTFGHDGTNGALGYADPAYSLGFGYVPTRAEEGGTASRAGRLSTAVRQVLLAQ</sequence>
<dbReference type="Gene3D" id="3.40.710.10">
    <property type="entry name" value="DD-peptidase/beta-lactamase superfamily"/>
    <property type="match status" value="1"/>
</dbReference>